<dbReference type="RefSeq" id="WP_139037932.1">
    <property type="nucleotide sequence ID" value="NZ_VDDA01000011.1"/>
</dbReference>
<name>A0A5C4LGB0_9HYPH</name>
<protein>
    <submittedName>
        <fullName evidence="2">Uncharacterized protein</fullName>
    </submittedName>
</protein>
<dbReference type="AlphaFoldDB" id="A0A5C4LGB0"/>
<gene>
    <name evidence="2" type="ORF">FF100_22160</name>
</gene>
<keyword evidence="3" id="KW-1185">Reference proteome</keyword>
<sequence>MSDDENKPNVKLTGRPKYSPPNVELIRAEAEILPAPDRKMPVDTRVTRRTTVSVANSADNEKVVEEYLQKHGLMMVKEMLGLALSPDVKHNIKLSALQYLIDRTYGKATQRSESHEVIENVTSLHLQALKATVKPKTE</sequence>
<comment type="caution">
    <text evidence="2">The sequence shown here is derived from an EMBL/GenBank/DDBJ whole genome shotgun (WGS) entry which is preliminary data.</text>
</comment>
<evidence type="ECO:0000313" key="2">
    <source>
        <dbReference type="EMBL" id="TNC10858.1"/>
    </source>
</evidence>
<dbReference type="Proteomes" id="UP000305267">
    <property type="component" value="Unassembled WGS sequence"/>
</dbReference>
<feature type="region of interest" description="Disordered" evidence="1">
    <location>
        <begin position="1"/>
        <end position="20"/>
    </location>
</feature>
<reference evidence="2 3" key="1">
    <citation type="submission" date="2019-06" db="EMBL/GenBank/DDBJ databases">
        <title>Genome of Methylobacterium sp. 17Sr1-39.</title>
        <authorList>
            <person name="Seo T."/>
        </authorList>
    </citation>
    <scope>NUCLEOTIDE SEQUENCE [LARGE SCALE GENOMIC DNA]</scope>
    <source>
        <strain evidence="2 3">17Sr1-39</strain>
    </source>
</reference>
<dbReference type="EMBL" id="VDDA01000011">
    <property type="protein sequence ID" value="TNC10858.1"/>
    <property type="molecule type" value="Genomic_DNA"/>
</dbReference>
<proteinExistence type="predicted"/>
<evidence type="ECO:0000313" key="3">
    <source>
        <dbReference type="Proteomes" id="UP000305267"/>
    </source>
</evidence>
<organism evidence="2 3">
    <name type="scientific">Methylobacterium terricola</name>
    <dbReference type="NCBI Taxonomy" id="2583531"/>
    <lineage>
        <taxon>Bacteria</taxon>
        <taxon>Pseudomonadati</taxon>
        <taxon>Pseudomonadota</taxon>
        <taxon>Alphaproteobacteria</taxon>
        <taxon>Hyphomicrobiales</taxon>
        <taxon>Methylobacteriaceae</taxon>
        <taxon>Methylobacterium</taxon>
    </lineage>
</organism>
<accession>A0A5C4LGB0</accession>
<evidence type="ECO:0000256" key="1">
    <source>
        <dbReference type="SAM" id="MobiDB-lite"/>
    </source>
</evidence>